<feature type="domain" description="RmlD-like substrate binding" evidence="7">
    <location>
        <begin position="3"/>
        <end position="288"/>
    </location>
</feature>
<comment type="pathway">
    <text evidence="1 6">Carbohydrate biosynthesis; dTDP-L-rhamnose biosynthesis.</text>
</comment>
<comment type="caution">
    <text evidence="8">The sequence shown here is derived from an EMBL/GenBank/DDBJ whole genome shotgun (WGS) entry which is preliminary data.</text>
</comment>
<evidence type="ECO:0000256" key="2">
    <source>
        <dbReference type="ARBA" id="ARBA00010944"/>
    </source>
</evidence>
<dbReference type="Proteomes" id="UP001202867">
    <property type="component" value="Unassembled WGS sequence"/>
</dbReference>
<dbReference type="PANTHER" id="PTHR10491">
    <property type="entry name" value="DTDP-4-DEHYDRORHAMNOSE REDUCTASE"/>
    <property type="match status" value="1"/>
</dbReference>
<dbReference type="Gene3D" id="3.90.25.10">
    <property type="entry name" value="UDP-galactose 4-epimerase, domain 1"/>
    <property type="match status" value="1"/>
</dbReference>
<reference evidence="9" key="2">
    <citation type="submission" date="2023-07" db="EMBL/GenBank/DDBJ databases">
        <title>Ancylobacter moscoviensis sp. nov., facultatively methylotrophic bacteria from activated sludge and the reclassification of Starkeya novella (Starkey 1934) Kelly et al. 2000 as Ancylobacter novellus comb. nov., Starkeya koreensis Im et al. 2006 as Ancylobacter koreensis comb.nov., Angulomicrobium tetraedrale Vasil'eva et al. 1986 as Ancylobacter tetraedralis comb. nov., Angulomicrobium amanitiforme Fritz et al. 2004 as Ancylobacter amanitiformis comb. nov. and Methylorhabdus multivorans Doronina et al. 1996 as Ancylobacter multivorans comb. nov. and emended description of the genus Ancylobacter.</title>
        <authorList>
            <person name="Doronina N."/>
            <person name="Chemodurova A."/>
            <person name="Grouzdev D."/>
            <person name="Koziaeva V."/>
            <person name="Shi W."/>
            <person name="Wu L."/>
            <person name="Kaparullina E."/>
        </authorList>
    </citation>
    <scope>NUCLEOTIDE SEQUENCE [LARGE SCALE GENOMIC DNA]</scope>
    <source>
        <strain evidence="9">Jip08</strain>
    </source>
</reference>
<dbReference type="EC" id="1.1.1.133" evidence="3 6"/>
<dbReference type="GO" id="GO:0008831">
    <property type="term" value="F:dTDP-4-dehydrorhamnose reductase activity"/>
    <property type="evidence" value="ECO:0007669"/>
    <property type="project" value="UniProtKB-EC"/>
</dbReference>
<comment type="catalytic activity">
    <reaction evidence="5 6">
        <text>dTDP-beta-L-rhamnose + NADP(+) = dTDP-4-dehydro-beta-L-rhamnose + NADPH + H(+)</text>
        <dbReference type="Rhea" id="RHEA:21796"/>
        <dbReference type="ChEBI" id="CHEBI:15378"/>
        <dbReference type="ChEBI" id="CHEBI:57510"/>
        <dbReference type="ChEBI" id="CHEBI:57783"/>
        <dbReference type="ChEBI" id="CHEBI:58349"/>
        <dbReference type="ChEBI" id="CHEBI:62830"/>
        <dbReference type="EC" id="1.1.1.133"/>
    </reaction>
</comment>
<accession>A0ABT0DJ59</accession>
<evidence type="ECO:0000313" key="8">
    <source>
        <dbReference type="EMBL" id="MCK0207312.1"/>
    </source>
</evidence>
<dbReference type="InterPro" id="IPR029903">
    <property type="entry name" value="RmlD-like-bd"/>
</dbReference>
<dbReference type="RefSeq" id="WP_247199182.1">
    <property type="nucleotide sequence ID" value="NZ_JALKCG010000001.1"/>
</dbReference>
<reference evidence="8 9" key="1">
    <citation type="submission" date="2022-04" db="EMBL/GenBank/DDBJ databases">
        <authorList>
            <person name="Grouzdev D.S."/>
            <person name="Pantiukh K.S."/>
            <person name="Krutkina M.S."/>
        </authorList>
    </citation>
    <scope>NUCLEOTIDE SEQUENCE [LARGE SCALE GENOMIC DNA]</scope>
    <source>
        <strain evidence="8 9">Jip08</strain>
    </source>
</reference>
<dbReference type="InterPro" id="IPR005913">
    <property type="entry name" value="dTDP_dehydrorham_reduct"/>
</dbReference>
<keyword evidence="6" id="KW-0521">NADP</keyword>
<evidence type="ECO:0000313" key="9">
    <source>
        <dbReference type="Proteomes" id="UP001202867"/>
    </source>
</evidence>
<sequence length="302" mass="31338">MTRVLLLGAGGQVGREIAALAPGRVAGLTAFDRAGLDITDPEALGAALAAHRPDVVINAAAYTAVDRAESEPEAANLINAEAPGLIAQACAAHGARLIHLSTDYVFDGTKAGAYVEDDAVAPLGVYGASKEAGERAVRARLEAHLIVRTSWVYGIYGTNFLKTMLRLAETRDRLTVVADQQGCPTATRDIAEGLLAGAAALHEGRLGPGTYHLAGTGMTTWHGFASVILAHAATHTGRRPEVAPITTADYPTPARRPANSQLSSEKLAGALGFRAAPWQRRAVEVVDALLGATAPQGSGRTT</sequence>
<protein>
    <recommendedName>
        <fullName evidence="4 6">dTDP-4-dehydrorhamnose reductase</fullName>
        <ecNumber evidence="3 6">1.1.1.133</ecNumber>
    </recommendedName>
</protein>
<evidence type="ECO:0000256" key="1">
    <source>
        <dbReference type="ARBA" id="ARBA00004781"/>
    </source>
</evidence>
<dbReference type="NCBIfam" id="TIGR01214">
    <property type="entry name" value="rmlD"/>
    <property type="match status" value="1"/>
</dbReference>
<comment type="function">
    <text evidence="6">Catalyzes the reduction of dTDP-6-deoxy-L-lyxo-4-hexulose to yield dTDP-L-rhamnose.</text>
</comment>
<dbReference type="EMBL" id="JALKCG010000001">
    <property type="protein sequence ID" value="MCK0207312.1"/>
    <property type="molecule type" value="Genomic_DNA"/>
</dbReference>
<dbReference type="Gene3D" id="3.40.50.720">
    <property type="entry name" value="NAD(P)-binding Rossmann-like Domain"/>
    <property type="match status" value="1"/>
</dbReference>
<dbReference type="SUPFAM" id="SSF51735">
    <property type="entry name" value="NAD(P)-binding Rossmann-fold domains"/>
    <property type="match status" value="1"/>
</dbReference>
<keyword evidence="6 8" id="KW-0560">Oxidoreductase</keyword>
<comment type="cofactor">
    <cofactor evidence="6">
        <name>Mg(2+)</name>
        <dbReference type="ChEBI" id="CHEBI:18420"/>
    </cofactor>
    <text evidence="6">Binds 1 Mg(2+) ion per monomer.</text>
</comment>
<gene>
    <name evidence="8" type="primary">rfbD</name>
    <name evidence="8" type="ORF">MWN33_04610</name>
</gene>
<evidence type="ECO:0000256" key="3">
    <source>
        <dbReference type="ARBA" id="ARBA00012929"/>
    </source>
</evidence>
<evidence type="ECO:0000256" key="5">
    <source>
        <dbReference type="ARBA" id="ARBA00048200"/>
    </source>
</evidence>
<organism evidence="8 9">
    <name type="scientific">Ancylobacter koreensis</name>
    <dbReference type="NCBI Taxonomy" id="266121"/>
    <lineage>
        <taxon>Bacteria</taxon>
        <taxon>Pseudomonadati</taxon>
        <taxon>Pseudomonadota</taxon>
        <taxon>Alphaproteobacteria</taxon>
        <taxon>Hyphomicrobiales</taxon>
        <taxon>Xanthobacteraceae</taxon>
        <taxon>Ancylobacter</taxon>
    </lineage>
</organism>
<proteinExistence type="inferred from homology"/>
<evidence type="ECO:0000256" key="4">
    <source>
        <dbReference type="ARBA" id="ARBA00017099"/>
    </source>
</evidence>
<dbReference type="InterPro" id="IPR036291">
    <property type="entry name" value="NAD(P)-bd_dom_sf"/>
</dbReference>
<dbReference type="Pfam" id="PF04321">
    <property type="entry name" value="RmlD_sub_bind"/>
    <property type="match status" value="1"/>
</dbReference>
<comment type="similarity">
    <text evidence="2 6">Belongs to the dTDP-4-dehydrorhamnose reductase family.</text>
</comment>
<dbReference type="PANTHER" id="PTHR10491:SF4">
    <property type="entry name" value="METHIONINE ADENOSYLTRANSFERASE 2 SUBUNIT BETA"/>
    <property type="match status" value="1"/>
</dbReference>
<name>A0ABT0DJ59_9HYPH</name>
<evidence type="ECO:0000259" key="7">
    <source>
        <dbReference type="Pfam" id="PF04321"/>
    </source>
</evidence>
<evidence type="ECO:0000256" key="6">
    <source>
        <dbReference type="RuleBase" id="RU364082"/>
    </source>
</evidence>
<keyword evidence="9" id="KW-1185">Reference proteome</keyword>
<dbReference type="CDD" id="cd05254">
    <property type="entry name" value="dTDP_HR_like_SDR_e"/>
    <property type="match status" value="1"/>
</dbReference>